<dbReference type="Proteomes" id="UP000515349">
    <property type="component" value="Chromosome"/>
</dbReference>
<evidence type="ECO:0000313" key="3">
    <source>
        <dbReference type="Proteomes" id="UP000515349"/>
    </source>
</evidence>
<dbReference type="AlphaFoldDB" id="A0A7D7QM10"/>
<evidence type="ECO:0000313" key="1">
    <source>
        <dbReference type="EMBL" id="MBA5247903.1"/>
    </source>
</evidence>
<sequence length="107" mass="12330">MRTPTETYLQKAWSDPLGNVTIDDVKTAIEEIQEMDEEHGAFWVGVIYDEENVLETSKDLNVIAVFSDDPEVQFRKQADNWTQIENLYSMFLKGDLEAVKTALKNEE</sequence>
<dbReference type="EMBL" id="CP059472">
    <property type="protein sequence ID" value="QMS99525.1"/>
    <property type="molecule type" value="Genomic_DNA"/>
</dbReference>
<keyword evidence="4" id="KW-1185">Reference proteome</keyword>
<reference evidence="4" key="3">
    <citation type="submission" date="2020-07" db="EMBL/GenBank/DDBJ databases">
        <title>Flavobacterium sp. xlx-214.</title>
        <authorList>
            <person name="Yang C."/>
        </authorList>
    </citation>
    <scope>NUCLEOTIDE SEQUENCE [LARGE SCALE GENOMIC DNA]</scope>
    <source>
        <strain evidence="4">CX-624</strain>
    </source>
</reference>
<organism evidence="2 3">
    <name type="scientific">Marnyiella aurantia</name>
    <dbReference type="NCBI Taxonomy" id="2758037"/>
    <lineage>
        <taxon>Bacteria</taxon>
        <taxon>Pseudomonadati</taxon>
        <taxon>Bacteroidota</taxon>
        <taxon>Flavobacteriia</taxon>
        <taxon>Flavobacteriales</taxon>
        <taxon>Weeksellaceae</taxon>
        <taxon>Marnyiella</taxon>
    </lineage>
</organism>
<name>A0A7D7QM10_9FLAO</name>
<gene>
    <name evidence="2" type="ORF">H1R16_05895</name>
    <name evidence="1" type="ORF">H2507_12100</name>
</gene>
<dbReference type="EMBL" id="JACEUX010000006">
    <property type="protein sequence ID" value="MBA5247903.1"/>
    <property type="molecule type" value="Genomic_DNA"/>
</dbReference>
<dbReference type="KEGG" id="cbau:H1R16_05895"/>
<proteinExistence type="predicted"/>
<accession>A0A7D7QM10</accession>
<dbReference type="RefSeq" id="WP_181888002.1">
    <property type="nucleotide sequence ID" value="NZ_CP059472.1"/>
</dbReference>
<reference evidence="3" key="2">
    <citation type="submission" date="2020-07" db="EMBL/GenBank/DDBJ databases">
        <title>Chryseobacterium sp.cx-624.</title>
        <authorList>
            <person name="Yang C."/>
        </authorList>
    </citation>
    <scope>NUCLEOTIDE SEQUENCE [LARGE SCALE GENOMIC DNA]</scope>
    <source>
        <strain evidence="3">cx-624</strain>
    </source>
</reference>
<reference evidence="1" key="4">
    <citation type="submission" date="2020-07" db="EMBL/GenBank/DDBJ databases">
        <authorList>
            <person name="Yang C."/>
        </authorList>
    </citation>
    <scope>NUCLEOTIDE SEQUENCE</scope>
    <source>
        <strain evidence="1">Cx-624</strain>
    </source>
</reference>
<reference evidence="2" key="1">
    <citation type="submission" date="2020-07" db="EMBL/GenBank/DDBJ databases">
        <title>Chryseobacterium sp. CX-624.</title>
        <authorList>
            <person name="Yang C."/>
        </authorList>
    </citation>
    <scope>NUCLEOTIDE SEQUENCE</scope>
    <source>
        <strain evidence="2">CX-624</strain>
    </source>
</reference>
<dbReference type="Proteomes" id="UP000539710">
    <property type="component" value="Unassembled WGS sequence"/>
</dbReference>
<protein>
    <submittedName>
        <fullName evidence="2">Uncharacterized protein</fullName>
    </submittedName>
</protein>
<evidence type="ECO:0000313" key="4">
    <source>
        <dbReference type="Proteomes" id="UP000539710"/>
    </source>
</evidence>
<evidence type="ECO:0000313" key="2">
    <source>
        <dbReference type="EMBL" id="QMS99525.1"/>
    </source>
</evidence>